<evidence type="ECO:0000313" key="2">
    <source>
        <dbReference type="EMBL" id="KAK2640801.1"/>
    </source>
</evidence>
<feature type="domain" description="RNase H type-1" evidence="1">
    <location>
        <begin position="14"/>
        <end position="136"/>
    </location>
</feature>
<keyword evidence="3" id="KW-1185">Reference proteome</keyword>
<sequence length="144" mass="15922">MVWQPRCTSKYKLNTDAAIDADGKLMGFGTVICDSEGMIITTSSQRIVATYPPYVAEAIAMYRGLLLAADIGVFSVEVESDTTTVVKWVVDGDHKNSDIDLILSDIRNLIQNFNICSISFMSGKTNNVAHYQAKMAFCLFEDCF</sequence>
<dbReference type="CDD" id="cd06222">
    <property type="entry name" value="RNase_H_like"/>
    <property type="match status" value="1"/>
</dbReference>
<dbReference type="Proteomes" id="UP001280121">
    <property type="component" value="Unassembled WGS sequence"/>
</dbReference>
<dbReference type="PANTHER" id="PTHR47723:SF21">
    <property type="entry name" value="POLYNUCLEOTIDYL TRANSFERASE, RIBONUCLEASE H-LIKE SUPERFAMILY PROTEIN"/>
    <property type="match status" value="1"/>
</dbReference>
<dbReference type="GO" id="GO:0004523">
    <property type="term" value="F:RNA-DNA hybrid ribonuclease activity"/>
    <property type="evidence" value="ECO:0007669"/>
    <property type="project" value="InterPro"/>
</dbReference>
<evidence type="ECO:0000259" key="1">
    <source>
        <dbReference type="Pfam" id="PF13456"/>
    </source>
</evidence>
<comment type="caution">
    <text evidence="2">The sequence shown here is derived from an EMBL/GenBank/DDBJ whole genome shotgun (WGS) entry which is preliminary data.</text>
</comment>
<accession>A0AAD9WRK1</accession>
<dbReference type="Pfam" id="PF13456">
    <property type="entry name" value="RVT_3"/>
    <property type="match status" value="1"/>
</dbReference>
<reference evidence="2" key="1">
    <citation type="journal article" date="2023" name="Plant J.">
        <title>Genome sequences and population genomics provide insights into the demographic history, inbreeding, and mutation load of two 'living fossil' tree species of Dipteronia.</title>
        <authorList>
            <person name="Feng Y."/>
            <person name="Comes H.P."/>
            <person name="Chen J."/>
            <person name="Zhu S."/>
            <person name="Lu R."/>
            <person name="Zhang X."/>
            <person name="Li P."/>
            <person name="Qiu J."/>
            <person name="Olsen K.M."/>
            <person name="Qiu Y."/>
        </authorList>
    </citation>
    <scope>NUCLEOTIDE SEQUENCE</scope>
    <source>
        <strain evidence="2">KIB01</strain>
    </source>
</reference>
<dbReference type="InterPro" id="IPR036397">
    <property type="entry name" value="RNaseH_sf"/>
</dbReference>
<name>A0AAD9WRK1_9ROSI</name>
<dbReference type="InterPro" id="IPR044730">
    <property type="entry name" value="RNase_H-like_dom_plant"/>
</dbReference>
<dbReference type="GO" id="GO:0003676">
    <property type="term" value="F:nucleic acid binding"/>
    <property type="evidence" value="ECO:0007669"/>
    <property type="project" value="InterPro"/>
</dbReference>
<dbReference type="InterPro" id="IPR002156">
    <property type="entry name" value="RNaseH_domain"/>
</dbReference>
<dbReference type="EMBL" id="JANJYI010000007">
    <property type="protein sequence ID" value="KAK2640801.1"/>
    <property type="molecule type" value="Genomic_DNA"/>
</dbReference>
<dbReference type="SUPFAM" id="SSF53098">
    <property type="entry name" value="Ribonuclease H-like"/>
    <property type="match status" value="1"/>
</dbReference>
<gene>
    <name evidence="2" type="ORF">Ddye_022564</name>
</gene>
<dbReference type="PANTHER" id="PTHR47723">
    <property type="entry name" value="OS05G0353850 PROTEIN"/>
    <property type="match status" value="1"/>
</dbReference>
<dbReference type="Gene3D" id="3.30.420.10">
    <property type="entry name" value="Ribonuclease H-like superfamily/Ribonuclease H"/>
    <property type="match status" value="1"/>
</dbReference>
<organism evidence="2 3">
    <name type="scientific">Dipteronia dyeriana</name>
    <dbReference type="NCBI Taxonomy" id="168575"/>
    <lineage>
        <taxon>Eukaryota</taxon>
        <taxon>Viridiplantae</taxon>
        <taxon>Streptophyta</taxon>
        <taxon>Embryophyta</taxon>
        <taxon>Tracheophyta</taxon>
        <taxon>Spermatophyta</taxon>
        <taxon>Magnoliopsida</taxon>
        <taxon>eudicotyledons</taxon>
        <taxon>Gunneridae</taxon>
        <taxon>Pentapetalae</taxon>
        <taxon>rosids</taxon>
        <taxon>malvids</taxon>
        <taxon>Sapindales</taxon>
        <taxon>Sapindaceae</taxon>
        <taxon>Hippocastanoideae</taxon>
        <taxon>Acereae</taxon>
        <taxon>Dipteronia</taxon>
    </lineage>
</organism>
<evidence type="ECO:0000313" key="3">
    <source>
        <dbReference type="Proteomes" id="UP001280121"/>
    </source>
</evidence>
<dbReference type="AlphaFoldDB" id="A0AAD9WRK1"/>
<dbReference type="InterPro" id="IPR053151">
    <property type="entry name" value="RNase_H-like"/>
</dbReference>
<proteinExistence type="predicted"/>
<dbReference type="InterPro" id="IPR012337">
    <property type="entry name" value="RNaseH-like_sf"/>
</dbReference>
<protein>
    <recommendedName>
        <fullName evidence="1">RNase H type-1 domain-containing protein</fullName>
    </recommendedName>
</protein>